<dbReference type="Pfam" id="PF12779">
    <property type="entry name" value="WXXGXW"/>
    <property type="match status" value="1"/>
</dbReference>
<dbReference type="NCBIfam" id="TIGR01409">
    <property type="entry name" value="TAT_signal_seq"/>
    <property type="match status" value="1"/>
</dbReference>
<evidence type="ECO:0000256" key="2">
    <source>
        <dbReference type="SAM" id="SignalP"/>
    </source>
</evidence>
<dbReference type="InterPro" id="IPR019546">
    <property type="entry name" value="TAT_signal_bac_arc"/>
</dbReference>
<name>A0ABX0V061_9HYPH</name>
<keyword evidence="4" id="KW-1185">Reference proteome</keyword>
<protein>
    <submittedName>
        <fullName evidence="3">Uncharacterized protein</fullName>
    </submittedName>
</protein>
<dbReference type="EMBL" id="JAASQI010000001">
    <property type="protein sequence ID" value="NIJ56496.1"/>
    <property type="molecule type" value="Genomic_DNA"/>
</dbReference>
<dbReference type="Proteomes" id="UP001429580">
    <property type="component" value="Unassembled WGS sequence"/>
</dbReference>
<keyword evidence="2" id="KW-0732">Signal</keyword>
<reference evidence="3 4" key="1">
    <citation type="submission" date="2020-03" db="EMBL/GenBank/DDBJ databases">
        <title>Genomic Encyclopedia of Type Strains, Phase IV (KMG-IV): sequencing the most valuable type-strain genomes for metagenomic binning, comparative biology and taxonomic classification.</title>
        <authorList>
            <person name="Goeker M."/>
        </authorList>
    </citation>
    <scope>NUCLEOTIDE SEQUENCE [LARGE SCALE GENOMIC DNA]</scope>
    <source>
        <strain evidence="3 4">DSM 103870</strain>
    </source>
</reference>
<sequence>MMVSRRHFLSALLVAGVAAPLAGMAAIGEAQAQQRPDQWHNGRPGGNRPPPPHQPNRAPPRPRQERRPPPRPGYVWVPGFWEWNPRRRDYVWRSGQWVRNRPGFRHRDPRWVRSHNGWTFDPGGWHR</sequence>
<dbReference type="PROSITE" id="PS51318">
    <property type="entry name" value="TAT"/>
    <property type="match status" value="1"/>
</dbReference>
<evidence type="ECO:0000313" key="3">
    <source>
        <dbReference type="EMBL" id="NIJ56496.1"/>
    </source>
</evidence>
<organism evidence="3 4">
    <name type="scientific">Pseudochelatococcus lubricantis</name>
    <dbReference type="NCBI Taxonomy" id="1538102"/>
    <lineage>
        <taxon>Bacteria</taxon>
        <taxon>Pseudomonadati</taxon>
        <taxon>Pseudomonadota</taxon>
        <taxon>Alphaproteobacteria</taxon>
        <taxon>Hyphomicrobiales</taxon>
        <taxon>Chelatococcaceae</taxon>
        <taxon>Pseudochelatococcus</taxon>
    </lineage>
</organism>
<evidence type="ECO:0000313" key="4">
    <source>
        <dbReference type="Proteomes" id="UP001429580"/>
    </source>
</evidence>
<proteinExistence type="predicted"/>
<accession>A0ABX0V061</accession>
<evidence type="ECO:0000256" key="1">
    <source>
        <dbReference type="SAM" id="MobiDB-lite"/>
    </source>
</evidence>
<feature type="region of interest" description="Disordered" evidence="1">
    <location>
        <begin position="28"/>
        <end position="73"/>
    </location>
</feature>
<dbReference type="RefSeq" id="WP_377591124.1">
    <property type="nucleotide sequence ID" value="NZ_JBHLXC010000002.1"/>
</dbReference>
<feature type="compositionally biased region" description="Pro residues" evidence="1">
    <location>
        <begin position="47"/>
        <end position="61"/>
    </location>
</feature>
<dbReference type="InterPro" id="IPR024447">
    <property type="entry name" value="YXWGXW_rpt"/>
</dbReference>
<comment type="caution">
    <text evidence="3">The sequence shown here is derived from an EMBL/GenBank/DDBJ whole genome shotgun (WGS) entry which is preliminary data.</text>
</comment>
<feature type="chain" id="PRO_5047543978" evidence="2">
    <location>
        <begin position="33"/>
        <end position="127"/>
    </location>
</feature>
<gene>
    <name evidence="3" type="ORF">FHS82_000309</name>
</gene>
<dbReference type="InterPro" id="IPR006311">
    <property type="entry name" value="TAT_signal"/>
</dbReference>
<feature type="signal peptide" evidence="2">
    <location>
        <begin position="1"/>
        <end position="32"/>
    </location>
</feature>